<feature type="domain" description="Endoribonuclease L-PSP/chorismate mutase-like" evidence="2">
    <location>
        <begin position="27"/>
        <end position="160"/>
    </location>
</feature>
<protein>
    <submittedName>
        <fullName evidence="3">Enamine deaminase RidA (YjgF/YER057c/UK114 family)</fullName>
    </submittedName>
</protein>
<name>A0A4R6T6S7_9BACT</name>
<comment type="caution">
    <text evidence="3">The sequence shown here is derived from an EMBL/GenBank/DDBJ whole genome shotgun (WGS) entry which is preliminary data.</text>
</comment>
<evidence type="ECO:0000256" key="1">
    <source>
        <dbReference type="SAM" id="SignalP"/>
    </source>
</evidence>
<dbReference type="OrthoDB" id="9806350at2"/>
<dbReference type="RefSeq" id="WP_133551637.1">
    <property type="nucleotide sequence ID" value="NZ_SNYF01000005.1"/>
</dbReference>
<feature type="chain" id="PRO_5020265571" evidence="1">
    <location>
        <begin position="23"/>
        <end position="170"/>
    </location>
</feature>
<dbReference type="EMBL" id="SNYF01000005">
    <property type="protein sequence ID" value="TDQ18316.1"/>
    <property type="molecule type" value="Genomic_DNA"/>
</dbReference>
<reference evidence="3 4" key="1">
    <citation type="submission" date="2019-03" db="EMBL/GenBank/DDBJ databases">
        <title>Genomic Encyclopedia of Type Strains, Phase III (KMG-III): the genomes of soil and plant-associated and newly described type strains.</title>
        <authorList>
            <person name="Whitman W."/>
        </authorList>
    </citation>
    <scope>NUCLEOTIDE SEQUENCE [LARGE SCALE GENOMIC DNA]</scope>
    <source>
        <strain evidence="3 4">CECT 8446</strain>
    </source>
</reference>
<dbReference type="PANTHER" id="PTHR43760">
    <property type="entry name" value="ENDORIBONUCLEASE-RELATED"/>
    <property type="match status" value="1"/>
</dbReference>
<evidence type="ECO:0000313" key="4">
    <source>
        <dbReference type="Proteomes" id="UP000294535"/>
    </source>
</evidence>
<dbReference type="AlphaFoldDB" id="A0A4R6T6S7"/>
<dbReference type="Pfam" id="PF14588">
    <property type="entry name" value="YjgF_endoribonc"/>
    <property type="match status" value="1"/>
</dbReference>
<keyword evidence="1" id="KW-0732">Signal</keyword>
<evidence type="ECO:0000259" key="2">
    <source>
        <dbReference type="Pfam" id="PF14588"/>
    </source>
</evidence>
<keyword evidence="4" id="KW-1185">Reference proteome</keyword>
<evidence type="ECO:0000313" key="3">
    <source>
        <dbReference type="EMBL" id="TDQ18316.1"/>
    </source>
</evidence>
<dbReference type="InterPro" id="IPR013813">
    <property type="entry name" value="Endoribo_LPSP/chorism_mut-like"/>
</dbReference>
<sequence length="170" mass="18388">MKKLLSLFFCVMVFAGLNQAFAQSPEEKLKELGLELPEVSQPMANYVKWKQVGNLLFLAGNGPDVFGKVGEDLTPEQGYEAARLTGLEIIAVLKAATGDLSKIKQFVKVLGMVNSAPDFTGHPRVINGFSDLMVEVFGEKGKHARSAVGVAALPNNIAVEIEVIVELEDE</sequence>
<dbReference type="PANTHER" id="PTHR43760:SF1">
    <property type="entry name" value="ENDORIBONUCLEASE L-PSP_CHORISMATE MUTASE-LIKE DOMAIN-CONTAINING PROTEIN"/>
    <property type="match status" value="1"/>
</dbReference>
<accession>A0A4R6T6S7</accession>
<organism evidence="3 4">
    <name type="scientific">Algoriphagus boseongensis</name>
    <dbReference type="NCBI Taxonomy" id="1442587"/>
    <lineage>
        <taxon>Bacteria</taxon>
        <taxon>Pseudomonadati</taxon>
        <taxon>Bacteroidota</taxon>
        <taxon>Cytophagia</taxon>
        <taxon>Cytophagales</taxon>
        <taxon>Cyclobacteriaceae</taxon>
        <taxon>Algoriphagus</taxon>
    </lineage>
</organism>
<proteinExistence type="predicted"/>
<dbReference type="Proteomes" id="UP000294535">
    <property type="component" value="Unassembled WGS sequence"/>
</dbReference>
<feature type="signal peptide" evidence="1">
    <location>
        <begin position="1"/>
        <end position="22"/>
    </location>
</feature>
<dbReference type="InterPro" id="IPR035959">
    <property type="entry name" value="RutC-like_sf"/>
</dbReference>
<dbReference type="Gene3D" id="3.30.1330.40">
    <property type="entry name" value="RutC-like"/>
    <property type="match status" value="1"/>
</dbReference>
<gene>
    <name evidence="3" type="ORF">DFQ04_0115</name>
</gene>
<dbReference type="SUPFAM" id="SSF55298">
    <property type="entry name" value="YjgF-like"/>
    <property type="match status" value="1"/>
</dbReference>
<dbReference type="CDD" id="cd02199">
    <property type="entry name" value="YjgF_YER057c_UK114_like_1"/>
    <property type="match status" value="1"/>
</dbReference>